<proteinExistence type="predicted"/>
<evidence type="ECO:0008006" key="3">
    <source>
        <dbReference type="Google" id="ProtNLM"/>
    </source>
</evidence>
<dbReference type="Proteomes" id="UP000019491">
    <property type="component" value="Unassembled WGS sequence"/>
</dbReference>
<dbReference type="InterPro" id="IPR005624">
    <property type="entry name" value="PduO/GlcC-like"/>
</dbReference>
<gene>
    <name evidence="1" type="ORF">RW1_031_01330</name>
</gene>
<dbReference type="Gene3D" id="3.30.450.150">
    <property type="entry name" value="Haem-degrading domain"/>
    <property type="match status" value="1"/>
</dbReference>
<evidence type="ECO:0000313" key="1">
    <source>
        <dbReference type="EMBL" id="GAF46548.1"/>
    </source>
</evidence>
<dbReference type="RefSeq" id="WP_037234244.1">
    <property type="nucleotide sequence ID" value="NZ_BAWF01000031.1"/>
</dbReference>
<dbReference type="SUPFAM" id="SSF143744">
    <property type="entry name" value="GlcG-like"/>
    <property type="match status" value="1"/>
</dbReference>
<dbReference type="PANTHER" id="PTHR34309">
    <property type="entry name" value="SLR1406 PROTEIN"/>
    <property type="match status" value="1"/>
</dbReference>
<organism evidence="1 2">
    <name type="scientific">Rhodococcus wratislaviensis NBRC 100605</name>
    <dbReference type="NCBI Taxonomy" id="1219028"/>
    <lineage>
        <taxon>Bacteria</taxon>
        <taxon>Bacillati</taxon>
        <taxon>Actinomycetota</taxon>
        <taxon>Actinomycetes</taxon>
        <taxon>Mycobacteriales</taxon>
        <taxon>Nocardiaceae</taxon>
        <taxon>Rhodococcus</taxon>
    </lineage>
</organism>
<comment type="caution">
    <text evidence="1">The sequence shown here is derived from an EMBL/GenBank/DDBJ whole genome shotgun (WGS) entry which is preliminary data.</text>
</comment>
<dbReference type="EMBL" id="BAWF01000031">
    <property type="protein sequence ID" value="GAF46548.1"/>
    <property type="molecule type" value="Genomic_DNA"/>
</dbReference>
<sequence>MSGVVRADRAIAAVAQAAAEQGFAVAITVVDTAGVLVAFRRMDGCMVGPVDVSQKKARTAALFGMDSTDFGQVAQPGGAIYSIEHTNGGLISFGGGVTLRDADTLVGAIGVAGATTDADETLARAGAQAY</sequence>
<dbReference type="PANTHER" id="PTHR34309:SF1">
    <property type="entry name" value="PROTEIN GLCG"/>
    <property type="match status" value="1"/>
</dbReference>
<protein>
    <recommendedName>
        <fullName evidence="3">Heme-binding protein</fullName>
    </recommendedName>
</protein>
<dbReference type="OrthoDB" id="9778896at2"/>
<keyword evidence="2" id="KW-1185">Reference proteome</keyword>
<dbReference type="AlphaFoldDB" id="X0PTY3"/>
<dbReference type="Pfam" id="PF03928">
    <property type="entry name" value="HbpS-like"/>
    <property type="match status" value="1"/>
</dbReference>
<accession>X0PTY3</accession>
<dbReference type="InterPro" id="IPR038084">
    <property type="entry name" value="PduO/GlcC-like_sf"/>
</dbReference>
<evidence type="ECO:0000313" key="2">
    <source>
        <dbReference type="Proteomes" id="UP000019491"/>
    </source>
</evidence>
<reference evidence="1 2" key="1">
    <citation type="submission" date="2014-02" db="EMBL/GenBank/DDBJ databases">
        <title>Whole genome shotgun sequence of Rhodococcus wratislaviensis NBRC 100605.</title>
        <authorList>
            <person name="Hosoyama A."/>
            <person name="Tsuchikane K."/>
            <person name="Yoshida I."/>
            <person name="Ohji S."/>
            <person name="Ichikawa N."/>
            <person name="Yamazoe A."/>
            <person name="Fujita N."/>
        </authorList>
    </citation>
    <scope>NUCLEOTIDE SEQUENCE [LARGE SCALE GENOMIC DNA]</scope>
    <source>
        <strain evidence="1 2">NBRC 100605</strain>
    </source>
</reference>
<name>X0PTY3_RHOWR</name>
<dbReference type="InterPro" id="IPR052517">
    <property type="entry name" value="GlcG_carb_metab_protein"/>
</dbReference>